<dbReference type="EMBL" id="CP001964">
    <property type="protein sequence ID" value="ADG75071.1"/>
    <property type="molecule type" value="Genomic_DNA"/>
</dbReference>
<feature type="region of interest" description="Disordered" evidence="1">
    <location>
        <begin position="70"/>
        <end position="127"/>
    </location>
</feature>
<dbReference type="OrthoDB" id="4822013at2"/>
<keyword evidence="2" id="KW-1133">Transmembrane helix</keyword>
<organism evidence="3 4">
    <name type="scientific">Cellulomonas flavigena (strain ATCC 482 / DSM 20109 / BCRC 11376 / JCM 18109 / NBRC 3775 / NCIMB 8073 / NRS 134)</name>
    <dbReference type="NCBI Taxonomy" id="446466"/>
    <lineage>
        <taxon>Bacteria</taxon>
        <taxon>Bacillati</taxon>
        <taxon>Actinomycetota</taxon>
        <taxon>Actinomycetes</taxon>
        <taxon>Micrococcales</taxon>
        <taxon>Cellulomonadaceae</taxon>
        <taxon>Cellulomonas</taxon>
    </lineage>
</organism>
<dbReference type="KEGG" id="cfl:Cfla_2180"/>
<proteinExistence type="predicted"/>
<name>D5UG48_CELFN</name>
<dbReference type="RefSeq" id="WP_013117405.1">
    <property type="nucleotide sequence ID" value="NC_014151.1"/>
</dbReference>
<evidence type="ECO:0000256" key="2">
    <source>
        <dbReference type="SAM" id="Phobius"/>
    </source>
</evidence>
<evidence type="ECO:0000313" key="3">
    <source>
        <dbReference type="EMBL" id="ADG75071.1"/>
    </source>
</evidence>
<accession>D5UG48</accession>
<evidence type="ECO:0000256" key="1">
    <source>
        <dbReference type="SAM" id="MobiDB-lite"/>
    </source>
</evidence>
<feature type="transmembrane region" description="Helical" evidence="2">
    <location>
        <begin position="44"/>
        <end position="64"/>
    </location>
</feature>
<keyword evidence="2" id="KW-0472">Membrane</keyword>
<gene>
    <name evidence="3" type="ordered locus">Cfla_2180</name>
</gene>
<keyword evidence="2" id="KW-0812">Transmembrane</keyword>
<evidence type="ECO:0000313" key="4">
    <source>
        <dbReference type="Proteomes" id="UP000000849"/>
    </source>
</evidence>
<dbReference type="HOGENOM" id="CLU_833404_0_0_11"/>
<dbReference type="Proteomes" id="UP000000849">
    <property type="component" value="Chromosome"/>
</dbReference>
<protein>
    <submittedName>
        <fullName evidence="3">Uncharacterized protein</fullName>
    </submittedName>
</protein>
<feature type="compositionally biased region" description="Low complexity" evidence="1">
    <location>
        <begin position="80"/>
        <end position="93"/>
    </location>
</feature>
<sequence length="333" mass="34242">MNPVDEQVLDALRRHADAAPPMTVDVRTTVAAGRRRRARTTAGVAAAAATLPVAVALALGAGLGDRGTALPAVTEPSPPTASAVPAVPPGTDAPAPPPVEPAPGLRAASGLGQRTLPDGTVVWDTGLTDRSGQSSLAFWPRGQATDGTVRVGFGELLAGHVLDHQDLVGDPRATLADHGSDVGYGEQYDITIGDRGDLADHIPAWETGTYVEASVGVVPAWMPGARVALGLWHGAELPGGGRLHLVELPTFTLDPSPGPELYAYTMDPSLLLDAQHGPHGPEVQGPPLVVFVGTDGATYVNGVPVTPQWIGSWVPAEHVDTVVAELRAMGATL</sequence>
<reference evidence="3 4" key="1">
    <citation type="journal article" date="2010" name="Stand. Genomic Sci.">
        <title>Complete genome sequence of Cellulomonas flavigena type strain (134).</title>
        <authorList>
            <person name="Abt B."/>
            <person name="Foster B."/>
            <person name="Lapidus A."/>
            <person name="Clum A."/>
            <person name="Sun H."/>
            <person name="Pukall R."/>
            <person name="Lucas S."/>
            <person name="Glavina Del Rio T."/>
            <person name="Nolan M."/>
            <person name="Tice H."/>
            <person name="Cheng J.F."/>
            <person name="Pitluck S."/>
            <person name="Liolios K."/>
            <person name="Ivanova N."/>
            <person name="Mavromatis K."/>
            <person name="Ovchinnikova G."/>
            <person name="Pati A."/>
            <person name="Goodwin L."/>
            <person name="Chen A."/>
            <person name="Palaniappan K."/>
            <person name="Land M."/>
            <person name="Hauser L."/>
            <person name="Chang Y.J."/>
            <person name="Jeffries C.D."/>
            <person name="Rohde M."/>
            <person name="Goker M."/>
            <person name="Woyke T."/>
            <person name="Bristow J."/>
            <person name="Eisen J.A."/>
            <person name="Markowitz V."/>
            <person name="Hugenholtz P."/>
            <person name="Kyrpides N.C."/>
            <person name="Klenk H.P."/>
        </authorList>
    </citation>
    <scope>NUCLEOTIDE SEQUENCE [LARGE SCALE GENOMIC DNA]</scope>
    <source>
        <strain evidence="4">ATCC 482 / DSM 20109 / BCRC 11376 / JCM 18109 / NBRC 3775 / NCIMB 8073 / NRS 134</strain>
    </source>
</reference>
<keyword evidence="4" id="KW-1185">Reference proteome</keyword>
<dbReference type="AlphaFoldDB" id="D5UG48"/>